<evidence type="ECO:0000313" key="2">
    <source>
        <dbReference type="Proteomes" id="UP001596067"/>
    </source>
</evidence>
<protein>
    <recommendedName>
        <fullName evidence="3">Transcriptional regulator</fullName>
    </recommendedName>
</protein>
<dbReference type="Proteomes" id="UP001596067">
    <property type="component" value="Unassembled WGS sequence"/>
</dbReference>
<dbReference type="EMBL" id="JBHSOD010000053">
    <property type="protein sequence ID" value="MFC5889253.1"/>
    <property type="molecule type" value="Genomic_DNA"/>
</dbReference>
<proteinExistence type="predicted"/>
<evidence type="ECO:0000313" key="1">
    <source>
        <dbReference type="EMBL" id="MFC5889253.1"/>
    </source>
</evidence>
<organism evidence="1 2">
    <name type="scientific">Kitasatospora aburaviensis</name>
    <dbReference type="NCBI Taxonomy" id="67265"/>
    <lineage>
        <taxon>Bacteria</taxon>
        <taxon>Bacillati</taxon>
        <taxon>Actinomycetota</taxon>
        <taxon>Actinomycetes</taxon>
        <taxon>Kitasatosporales</taxon>
        <taxon>Streptomycetaceae</taxon>
        <taxon>Kitasatospora</taxon>
    </lineage>
</organism>
<reference evidence="2" key="1">
    <citation type="journal article" date="2019" name="Int. J. Syst. Evol. Microbiol.">
        <title>The Global Catalogue of Microorganisms (GCM) 10K type strain sequencing project: providing services to taxonomists for standard genome sequencing and annotation.</title>
        <authorList>
            <consortium name="The Broad Institute Genomics Platform"/>
            <consortium name="The Broad Institute Genome Sequencing Center for Infectious Disease"/>
            <person name="Wu L."/>
            <person name="Ma J."/>
        </authorList>
    </citation>
    <scope>NUCLEOTIDE SEQUENCE [LARGE SCALE GENOMIC DNA]</scope>
    <source>
        <strain evidence="2">CGMCC 4.1469</strain>
    </source>
</reference>
<evidence type="ECO:0008006" key="3">
    <source>
        <dbReference type="Google" id="ProtNLM"/>
    </source>
</evidence>
<name>A0ABW1F7N4_9ACTN</name>
<accession>A0ABW1F7N4</accession>
<gene>
    <name evidence="1" type="ORF">ACFP0N_30210</name>
</gene>
<sequence length="87" mass="8928">MAAALLATGRDRPAADAAEESLAIAYDLDAAYCQGLAKAALGEALLKTGQRARGLACLQEAHSALARLGATEAVALEELVRHVGAKR</sequence>
<keyword evidence="2" id="KW-1185">Reference proteome</keyword>
<comment type="caution">
    <text evidence="1">The sequence shown here is derived from an EMBL/GenBank/DDBJ whole genome shotgun (WGS) entry which is preliminary data.</text>
</comment>